<sequence length="448" mass="48645">MQPAIRFKLQQWRLWAGGLGALGLLGAIALVIPHPAPAPKVDLTQDTTLVRRQDLVVQVQANGVVQPLRKVNLAPKEAGKVAALFVREGDRVRPGQVVAQMDSEQLQAQVKQSQAGLARSQAELQLKLAGNRPEDITKAQAEVQRQQAQLQEAEGKWQLATQKLQRRQLLATEGVLSQDALDETLTEARNARATVEQAKASLATAEQEFHKQRQGFRTEEIAQARAQVAEARSQLQVVRIQLQNTLIRSPFEGVITRRFADVGDFVAPTTTASSSDGATSAAIAELFSGLEVEAKIPETTIGQIRQGQAVEIRSDSYPDRTFQGRVNRIAPRAVPENNVTTFRIKVSLQTGLDILKAGMNVKLGFLGQPIRNALVVPLAALVTQKDGRKGVWRVVPNQEARFQTVEIGAESGSQAQVRSGLQAGDRVLLSPPINQVIPGVDNPEGSGF</sequence>
<dbReference type="RefSeq" id="WP_393010110.1">
    <property type="nucleotide sequence ID" value="NZ_JAZAQF010000006.1"/>
</dbReference>
<reference evidence="10" key="1">
    <citation type="journal article" date="2024" name="Algal Res.">
        <title>Biochemical, toxicological and genomic investigation of a high-biomass producing Limnothrix strain isolated from Italian shallow drinking water reservoir.</title>
        <authorList>
            <person name="Simonazzi M."/>
            <person name="Shishido T.K."/>
            <person name="Delbaje E."/>
            <person name="Wahlsten M."/>
            <person name="Fewer D.P."/>
            <person name="Sivonen K."/>
            <person name="Pezzolesi L."/>
            <person name="Pistocchi R."/>
        </authorList>
    </citation>
    <scope>NUCLEOTIDE SEQUENCE [LARGE SCALE GENOMIC DNA]</scope>
    <source>
        <strain evidence="10">LRLZ20PSL1</strain>
    </source>
</reference>
<evidence type="ECO:0000259" key="6">
    <source>
        <dbReference type="Pfam" id="PF25881"/>
    </source>
</evidence>
<dbReference type="InterPro" id="IPR006143">
    <property type="entry name" value="RND_pump_MFP"/>
</dbReference>
<accession>A0ABW7C5A3</accession>
<dbReference type="NCBIfam" id="TIGR01730">
    <property type="entry name" value="RND_mfp"/>
    <property type="match status" value="1"/>
</dbReference>
<dbReference type="SUPFAM" id="SSF111369">
    <property type="entry name" value="HlyD-like secretion proteins"/>
    <property type="match status" value="2"/>
</dbReference>
<comment type="similarity">
    <text evidence="2">Belongs to the membrane fusion protein (MFP) (TC 8.A.1) family.</text>
</comment>
<evidence type="ECO:0000313" key="10">
    <source>
        <dbReference type="Proteomes" id="UP001604335"/>
    </source>
</evidence>
<protein>
    <submittedName>
        <fullName evidence="9">Efflux RND transporter periplasmic adaptor subunit</fullName>
    </submittedName>
</protein>
<keyword evidence="3 4" id="KW-0175">Coiled coil</keyword>
<evidence type="ECO:0000259" key="7">
    <source>
        <dbReference type="Pfam" id="PF25954"/>
    </source>
</evidence>
<dbReference type="Proteomes" id="UP001604335">
    <property type="component" value="Unassembled WGS sequence"/>
</dbReference>
<dbReference type="EMBL" id="JAZAQF010000006">
    <property type="protein sequence ID" value="MFG3816322.1"/>
    <property type="molecule type" value="Genomic_DNA"/>
</dbReference>
<gene>
    <name evidence="9" type="ORF">VPK24_01630</name>
</gene>
<feature type="domain" description="YbhG-like alpha-helical hairpin" evidence="6">
    <location>
        <begin position="101"/>
        <end position="244"/>
    </location>
</feature>
<proteinExistence type="inferred from homology"/>
<dbReference type="Gene3D" id="1.10.287.470">
    <property type="entry name" value="Helix hairpin bin"/>
    <property type="match status" value="1"/>
</dbReference>
<dbReference type="Gene3D" id="2.40.50.100">
    <property type="match status" value="1"/>
</dbReference>
<evidence type="ECO:0000256" key="3">
    <source>
        <dbReference type="ARBA" id="ARBA00023054"/>
    </source>
</evidence>
<name>A0ABW7C5A3_9CYAN</name>
<dbReference type="Gene3D" id="2.40.30.170">
    <property type="match status" value="1"/>
</dbReference>
<dbReference type="Pfam" id="PF25967">
    <property type="entry name" value="RND-MFP_C"/>
    <property type="match status" value="1"/>
</dbReference>
<dbReference type="Gene3D" id="2.40.420.20">
    <property type="match status" value="1"/>
</dbReference>
<dbReference type="PRINTS" id="PR01490">
    <property type="entry name" value="RTXTOXIND"/>
</dbReference>
<evidence type="ECO:0000256" key="5">
    <source>
        <dbReference type="SAM" id="Phobius"/>
    </source>
</evidence>
<dbReference type="InterPro" id="IPR058627">
    <property type="entry name" value="MdtA-like_C"/>
</dbReference>
<dbReference type="InterPro" id="IPR059052">
    <property type="entry name" value="HH_YbhG-like"/>
</dbReference>
<feature type="domain" description="Multidrug resistance protein MdtA-like C-terminal permuted SH3" evidence="8">
    <location>
        <begin position="372"/>
        <end position="429"/>
    </location>
</feature>
<dbReference type="PANTHER" id="PTHR32347:SF14">
    <property type="entry name" value="EFFLUX SYSTEM COMPONENT YKNX-RELATED"/>
    <property type="match status" value="1"/>
</dbReference>
<dbReference type="PANTHER" id="PTHR32347">
    <property type="entry name" value="EFFLUX SYSTEM COMPONENT YKNX-RELATED"/>
    <property type="match status" value="1"/>
</dbReference>
<comment type="caution">
    <text evidence="9">The sequence shown here is derived from an EMBL/GenBank/DDBJ whole genome shotgun (WGS) entry which is preliminary data.</text>
</comment>
<evidence type="ECO:0000313" key="9">
    <source>
        <dbReference type="EMBL" id="MFG3816322.1"/>
    </source>
</evidence>
<evidence type="ECO:0000256" key="1">
    <source>
        <dbReference type="ARBA" id="ARBA00004196"/>
    </source>
</evidence>
<dbReference type="InterPro" id="IPR050465">
    <property type="entry name" value="UPF0194_transport"/>
</dbReference>
<organism evidence="9 10">
    <name type="scientific">Limnothrix redekei LRLZ20PSL1</name>
    <dbReference type="NCBI Taxonomy" id="3112953"/>
    <lineage>
        <taxon>Bacteria</taxon>
        <taxon>Bacillati</taxon>
        <taxon>Cyanobacteriota</taxon>
        <taxon>Cyanophyceae</taxon>
        <taxon>Pseudanabaenales</taxon>
        <taxon>Pseudanabaenaceae</taxon>
        <taxon>Limnothrix</taxon>
    </lineage>
</organism>
<feature type="domain" description="CusB-like beta-barrel" evidence="7">
    <location>
        <begin position="292"/>
        <end position="365"/>
    </location>
</feature>
<dbReference type="Pfam" id="PF25881">
    <property type="entry name" value="HH_YBHG"/>
    <property type="match status" value="1"/>
</dbReference>
<evidence type="ECO:0000259" key="8">
    <source>
        <dbReference type="Pfam" id="PF25967"/>
    </source>
</evidence>
<keyword evidence="10" id="KW-1185">Reference proteome</keyword>
<keyword evidence="5" id="KW-0812">Transmembrane</keyword>
<evidence type="ECO:0000256" key="2">
    <source>
        <dbReference type="ARBA" id="ARBA00009477"/>
    </source>
</evidence>
<dbReference type="Pfam" id="PF25954">
    <property type="entry name" value="Beta-barrel_RND_2"/>
    <property type="match status" value="1"/>
</dbReference>
<feature type="coiled-coil region" evidence="4">
    <location>
        <begin position="103"/>
        <end position="241"/>
    </location>
</feature>
<keyword evidence="5" id="KW-1133">Transmembrane helix</keyword>
<feature type="transmembrane region" description="Helical" evidence="5">
    <location>
        <begin position="12"/>
        <end position="32"/>
    </location>
</feature>
<evidence type="ECO:0000256" key="4">
    <source>
        <dbReference type="SAM" id="Coils"/>
    </source>
</evidence>
<dbReference type="InterPro" id="IPR058792">
    <property type="entry name" value="Beta-barrel_RND_2"/>
</dbReference>
<keyword evidence="5" id="KW-0472">Membrane</keyword>
<comment type="subcellular location">
    <subcellularLocation>
        <location evidence="1">Cell envelope</location>
    </subcellularLocation>
</comment>